<keyword evidence="1" id="KW-0732">Signal</keyword>
<proteinExistence type="predicted"/>
<name>A0ABR7C6D7_9BACE</name>
<organism evidence="2 3">
    <name type="scientific">Bacteroides difficilis</name>
    <dbReference type="NCBI Taxonomy" id="2763021"/>
    <lineage>
        <taxon>Bacteria</taxon>
        <taxon>Pseudomonadati</taxon>
        <taxon>Bacteroidota</taxon>
        <taxon>Bacteroidia</taxon>
        <taxon>Bacteroidales</taxon>
        <taxon>Bacteroidaceae</taxon>
        <taxon>Bacteroides</taxon>
    </lineage>
</organism>
<comment type="caution">
    <text evidence="2">The sequence shown here is derived from an EMBL/GenBank/DDBJ whole genome shotgun (WGS) entry which is preliminary data.</text>
</comment>
<feature type="signal peptide" evidence="1">
    <location>
        <begin position="1"/>
        <end position="19"/>
    </location>
</feature>
<evidence type="ECO:0000313" key="3">
    <source>
        <dbReference type="Proteomes" id="UP000600600"/>
    </source>
</evidence>
<evidence type="ECO:0000256" key="1">
    <source>
        <dbReference type="SAM" id="SignalP"/>
    </source>
</evidence>
<dbReference type="RefSeq" id="WP_186966177.1">
    <property type="nucleotide sequence ID" value="NZ_JACOOE010000001.1"/>
</dbReference>
<gene>
    <name evidence="2" type="ORF">H8S67_01610</name>
</gene>
<dbReference type="EMBL" id="JACOOE010000001">
    <property type="protein sequence ID" value="MBC5603373.1"/>
    <property type="molecule type" value="Genomic_DNA"/>
</dbReference>
<sequence>MKKVVLLAAFAVAALAANAQVLRNEFLKDYKPGDKLEKGIYQEATEAIRINTWNGAFDQKRVPEIPSPVIVNGLTYDGYPEGGAAISLGGFPNDIKGSCVSVYSLSDNKNEFRKGAYYLAFLVNLKKTGGGFAELVGMNVSHIGNATRGKVYVKRGEDRKLIFGVGARKLGAESKSYDFNKTHLLVLKMDIAKQEMSLFIDPQLTAEEPTPELVAKGEPGEIKNAIKGIYFRYRRGCDGAVGSFRFSNNWATAIGK</sequence>
<evidence type="ECO:0000313" key="2">
    <source>
        <dbReference type="EMBL" id="MBC5603373.1"/>
    </source>
</evidence>
<feature type="chain" id="PRO_5046775364" evidence="1">
    <location>
        <begin position="20"/>
        <end position="256"/>
    </location>
</feature>
<accession>A0ABR7C6D7</accession>
<reference evidence="2 3" key="1">
    <citation type="submission" date="2020-08" db="EMBL/GenBank/DDBJ databases">
        <title>Genome public.</title>
        <authorList>
            <person name="Liu C."/>
            <person name="Sun Q."/>
        </authorList>
    </citation>
    <scope>NUCLEOTIDE SEQUENCE [LARGE SCALE GENOMIC DNA]</scope>
    <source>
        <strain evidence="2 3">M27</strain>
    </source>
</reference>
<dbReference type="Proteomes" id="UP000600600">
    <property type="component" value="Unassembled WGS sequence"/>
</dbReference>
<keyword evidence="3" id="KW-1185">Reference proteome</keyword>
<protein>
    <submittedName>
        <fullName evidence="2">Uncharacterized protein</fullName>
    </submittedName>
</protein>